<dbReference type="OrthoDB" id="2559672at2"/>
<gene>
    <name evidence="3" type="ORF">GRI47_11410</name>
</gene>
<comment type="caution">
    <text evidence="3">The sequence shown here is derived from an EMBL/GenBank/DDBJ whole genome shotgun (WGS) entry which is preliminary data.</text>
</comment>
<reference evidence="3 4" key="1">
    <citation type="submission" date="2019-12" db="EMBL/GenBank/DDBJ databases">
        <title>Genomic-based taxomic classification of the family Erythrobacteraceae.</title>
        <authorList>
            <person name="Xu L."/>
        </authorList>
    </citation>
    <scope>NUCLEOTIDE SEQUENCE [LARGE SCALE GENOMIC DNA]</scope>
    <source>
        <strain evidence="3 4">JCM 17468</strain>
    </source>
</reference>
<dbReference type="RefSeq" id="WP_160661510.1">
    <property type="nucleotide sequence ID" value="NZ_BAABDV010000001.1"/>
</dbReference>
<dbReference type="Gene3D" id="1.10.10.60">
    <property type="entry name" value="Homeodomain-like"/>
    <property type="match status" value="1"/>
</dbReference>
<dbReference type="EMBL" id="WTYD01000002">
    <property type="protein sequence ID" value="MXO54608.1"/>
    <property type="molecule type" value="Genomic_DNA"/>
</dbReference>
<dbReference type="InterPro" id="IPR018060">
    <property type="entry name" value="HTH_AraC"/>
</dbReference>
<evidence type="ECO:0000313" key="3">
    <source>
        <dbReference type="EMBL" id="MXO54608.1"/>
    </source>
</evidence>
<keyword evidence="4" id="KW-1185">Reference proteome</keyword>
<dbReference type="GO" id="GO:0003700">
    <property type="term" value="F:DNA-binding transcription factor activity"/>
    <property type="evidence" value="ECO:0007669"/>
    <property type="project" value="InterPro"/>
</dbReference>
<sequence length="333" mass="36859">MATRRAAEEREGDKLDETASAPLVGRTGRARDGNALALNVAPDADLKPWLSWFAATHADMPTGGVLEGGILSDHAAIRVLHGGTWSAQTADGPRVFAPGERGMTLYFGPQSAVMSITVDGPFKVISIYLGVGGAQALSAPAQSEMIDRVLDYDQLTGRGHFASLFDFTASPQAWYNTFAREFRRYLAAVEPAGPDRIALAFEACTLAQPDFTLQDFAEANDVSTRTVERVVRKAYGLTPKQVMRRARALDLAAALLGVAQNEEEAEMKLRYYDQSHQIREIRHFFDRTPRQLREEANPLLLLNLEIRQSRRIEALQRLDPDQPAPWRDPLAEL</sequence>
<dbReference type="Proteomes" id="UP000430272">
    <property type="component" value="Unassembled WGS sequence"/>
</dbReference>
<feature type="region of interest" description="Disordered" evidence="1">
    <location>
        <begin position="1"/>
        <end position="27"/>
    </location>
</feature>
<accession>A0A844YCB7</accession>
<evidence type="ECO:0000313" key="4">
    <source>
        <dbReference type="Proteomes" id="UP000430272"/>
    </source>
</evidence>
<name>A0A844YCB7_9SPHN</name>
<evidence type="ECO:0000256" key="1">
    <source>
        <dbReference type="SAM" id="MobiDB-lite"/>
    </source>
</evidence>
<dbReference type="Pfam" id="PF12833">
    <property type="entry name" value="HTH_18"/>
    <property type="match status" value="1"/>
</dbReference>
<dbReference type="SMART" id="SM00342">
    <property type="entry name" value="HTH_ARAC"/>
    <property type="match status" value="1"/>
</dbReference>
<protein>
    <submittedName>
        <fullName evidence="3">Helix-turn-helix domain-containing protein</fullName>
    </submittedName>
</protein>
<dbReference type="PROSITE" id="PS01124">
    <property type="entry name" value="HTH_ARAC_FAMILY_2"/>
    <property type="match status" value="1"/>
</dbReference>
<feature type="compositionally biased region" description="Basic and acidic residues" evidence="1">
    <location>
        <begin position="1"/>
        <end position="17"/>
    </location>
</feature>
<dbReference type="GO" id="GO:0043565">
    <property type="term" value="F:sequence-specific DNA binding"/>
    <property type="evidence" value="ECO:0007669"/>
    <property type="project" value="InterPro"/>
</dbReference>
<organism evidence="3 4">
    <name type="scientific">Qipengyuania pelagi</name>
    <dbReference type="NCBI Taxonomy" id="994320"/>
    <lineage>
        <taxon>Bacteria</taxon>
        <taxon>Pseudomonadati</taxon>
        <taxon>Pseudomonadota</taxon>
        <taxon>Alphaproteobacteria</taxon>
        <taxon>Sphingomonadales</taxon>
        <taxon>Erythrobacteraceae</taxon>
        <taxon>Qipengyuania</taxon>
    </lineage>
</organism>
<feature type="domain" description="HTH araC/xylS-type" evidence="2">
    <location>
        <begin position="196"/>
        <end position="295"/>
    </location>
</feature>
<proteinExistence type="predicted"/>
<dbReference type="AlphaFoldDB" id="A0A844YCB7"/>
<evidence type="ECO:0000259" key="2">
    <source>
        <dbReference type="PROSITE" id="PS01124"/>
    </source>
</evidence>